<feature type="binding site" evidence="17">
    <location>
        <position position="9"/>
    </location>
    <ligand>
        <name>a divalent metal cation</name>
        <dbReference type="ChEBI" id="CHEBI:60240"/>
        <label>1</label>
        <note>catalytic</note>
    </ligand>
</feature>
<keyword evidence="5 18" id="KW-0548">Nucleotidyltransferase</keyword>
<feature type="binding site" evidence="17">
    <location>
        <position position="157"/>
    </location>
    <ligand>
        <name>a divalent metal cation</name>
        <dbReference type="ChEBI" id="CHEBI:60240"/>
        <label>1</label>
        <note>catalytic</note>
    </ligand>
</feature>
<evidence type="ECO:0000256" key="12">
    <source>
        <dbReference type="ARBA" id="ARBA00022932"/>
    </source>
</evidence>
<dbReference type="SMART" id="SM00479">
    <property type="entry name" value="EXOIII"/>
    <property type="match status" value="1"/>
</dbReference>
<keyword evidence="10 18" id="KW-0269">Exonuclease</keyword>
<dbReference type="InterPro" id="IPR012337">
    <property type="entry name" value="RNaseH-like_sf"/>
</dbReference>
<dbReference type="GO" id="GO:0003677">
    <property type="term" value="F:DNA binding"/>
    <property type="evidence" value="ECO:0007669"/>
    <property type="project" value="InterPro"/>
</dbReference>
<evidence type="ECO:0000256" key="7">
    <source>
        <dbReference type="ARBA" id="ARBA00022722"/>
    </source>
</evidence>
<evidence type="ECO:0000313" key="20">
    <source>
        <dbReference type="EMBL" id="ACV37181.1"/>
    </source>
</evidence>
<sequence>MRQIFLDTETTGLEHKFGHRIIEIACVEMRNRRLTNRHFHRYLNPDRDIDAGALSVHGISREFLLDKPRFADVAVEFLDFVRGAELVIHNAAFDVGFLNAELALLDMAPVDTVCHGVCDTLRMAKDLHPGKKNNLNALCERYGVDNSHRTLHGALLDAEILAEVYLAMTRGQESLIMDLGDDNGGRLDTAGRTPSPGRRQTLQVKRASPEELAEHQQVLTAIQEASKGKCLWLRSAGD</sequence>
<dbReference type="Pfam" id="PF00929">
    <property type="entry name" value="RNase_T"/>
    <property type="match status" value="1"/>
</dbReference>
<dbReference type="GO" id="GO:0003887">
    <property type="term" value="F:DNA-directed DNA polymerase activity"/>
    <property type="evidence" value="ECO:0007669"/>
    <property type="project" value="UniProtKB-KW"/>
</dbReference>
<dbReference type="NCBIfam" id="TIGR00573">
    <property type="entry name" value="dnaq"/>
    <property type="match status" value="1"/>
</dbReference>
<dbReference type="CDD" id="cd06131">
    <property type="entry name" value="DNA_pol_III_epsilon_Ecoli_like"/>
    <property type="match status" value="1"/>
</dbReference>
<comment type="function">
    <text evidence="18">DNA polymerase III is a complex, multichain enzyme responsible for most of the replicative synthesis in bacteria. The epsilon subunit contain the editing function and is a proofreading 3'-5' exonuclease.</text>
</comment>
<evidence type="ECO:0000256" key="1">
    <source>
        <dbReference type="ARBA" id="ARBA00001936"/>
    </source>
</evidence>
<dbReference type="HOGENOM" id="CLU_047806_2_0_4"/>
<proteinExistence type="predicted"/>
<dbReference type="InterPro" id="IPR013520">
    <property type="entry name" value="Ribonucl_H"/>
</dbReference>
<feature type="binding site" evidence="16">
    <location>
        <position position="7"/>
    </location>
    <ligand>
        <name>substrate</name>
    </ligand>
</feature>
<evidence type="ECO:0000256" key="3">
    <source>
        <dbReference type="ARBA" id="ARBA00020352"/>
    </source>
</evidence>
<keyword evidence="7 18" id="KW-0540">Nuclease</keyword>
<keyword evidence="13 17" id="KW-0464">Manganese</keyword>
<evidence type="ECO:0000256" key="4">
    <source>
        <dbReference type="ARBA" id="ARBA00022679"/>
    </source>
</evidence>
<dbReference type="NCBIfam" id="NF004316">
    <property type="entry name" value="PRK05711.1"/>
    <property type="match status" value="1"/>
</dbReference>
<keyword evidence="12 18" id="KW-0239">DNA-directed DNA polymerase</keyword>
<evidence type="ECO:0000256" key="13">
    <source>
        <dbReference type="ARBA" id="ARBA00023211"/>
    </source>
</evidence>
<evidence type="ECO:0000256" key="15">
    <source>
        <dbReference type="PIRSR" id="PIRSR606309-1"/>
    </source>
</evidence>
<dbReference type="GO" id="GO:0008408">
    <property type="term" value="F:3'-5' exonuclease activity"/>
    <property type="evidence" value="ECO:0007669"/>
    <property type="project" value="TreeGrafter"/>
</dbReference>
<evidence type="ECO:0000256" key="6">
    <source>
        <dbReference type="ARBA" id="ARBA00022705"/>
    </source>
</evidence>
<dbReference type="STRING" id="522306.CAP2UW1_3931"/>
<dbReference type="GO" id="GO:0045004">
    <property type="term" value="P:DNA replication proofreading"/>
    <property type="evidence" value="ECO:0007669"/>
    <property type="project" value="TreeGrafter"/>
</dbReference>
<gene>
    <name evidence="18" type="primary">dnaQ</name>
    <name evidence="20" type="ordered locus">CAP2UW1_3931</name>
</gene>
<dbReference type="InterPro" id="IPR036397">
    <property type="entry name" value="RNaseH_sf"/>
</dbReference>
<feature type="binding site" evidence="16">
    <location>
        <position position="9"/>
    </location>
    <ligand>
        <name>substrate</name>
    </ligand>
</feature>
<feature type="binding site" evidence="16">
    <location>
        <position position="57"/>
    </location>
    <ligand>
        <name>substrate</name>
    </ligand>
</feature>
<evidence type="ECO:0000256" key="17">
    <source>
        <dbReference type="PIRSR" id="PIRSR606309-3"/>
    </source>
</evidence>
<reference evidence="20" key="1">
    <citation type="submission" date="2009-08" db="EMBL/GenBank/DDBJ databases">
        <authorList>
            <consortium name="US DOE Joint Genome Institute"/>
            <person name="Lucas S."/>
            <person name="Copeland A."/>
            <person name="Lapidus A."/>
            <person name="Glavina del Rio T."/>
            <person name="Dalin E."/>
            <person name="Tice H."/>
            <person name="Bruce D."/>
            <person name="Barry K."/>
            <person name="Pitluck S."/>
            <person name="Lowry S."/>
            <person name="Larimer F."/>
            <person name="Land M."/>
            <person name="Hauser L."/>
            <person name="Kyrpides N."/>
            <person name="Ivanova N."/>
            <person name="McMahon K.D."/>
            <person name="Hugenholtz P."/>
        </authorList>
    </citation>
    <scope>NUCLEOTIDE SEQUENCE</scope>
    <source>
        <strain evidence="20">UW-1</strain>
    </source>
</reference>
<feature type="binding site" evidence="17">
    <location>
        <position position="7"/>
    </location>
    <ligand>
        <name>a divalent metal cation</name>
        <dbReference type="ChEBI" id="CHEBI:60240"/>
        <label>1</label>
        <note>catalytic</note>
    </ligand>
</feature>
<comment type="subunit">
    <text evidence="18">DNA polymerase III contains a core (composed of alpha, epsilon and theta chains) that associates with a tau subunit. This core dimerizes to form the POLIII' complex. PolIII' associates with the gamma complex (composed of gamma, delta, delta', psi and chi chains) and with the beta chain to form the complete DNA polymerase III complex.</text>
</comment>
<dbReference type="PANTHER" id="PTHR30231">
    <property type="entry name" value="DNA POLYMERASE III SUBUNIT EPSILON"/>
    <property type="match status" value="1"/>
</dbReference>
<dbReference type="AlphaFoldDB" id="C7RMA3"/>
<evidence type="ECO:0000256" key="9">
    <source>
        <dbReference type="ARBA" id="ARBA00022801"/>
    </source>
</evidence>
<dbReference type="KEGG" id="app:CAP2UW1_3931"/>
<feature type="active site" description="Proton acceptor" evidence="15">
    <location>
        <position position="152"/>
    </location>
</feature>
<comment type="cofactor">
    <cofactor evidence="1 18">
        <name>Mn(2+)</name>
        <dbReference type="ChEBI" id="CHEBI:29035"/>
    </cofactor>
</comment>
<evidence type="ECO:0000256" key="11">
    <source>
        <dbReference type="ARBA" id="ARBA00022842"/>
    </source>
</evidence>
<keyword evidence="8 17" id="KW-0479">Metal-binding</keyword>
<keyword evidence="4 18" id="KW-0808">Transferase</keyword>
<dbReference type="EMBL" id="CP001715">
    <property type="protein sequence ID" value="ACV37181.1"/>
    <property type="molecule type" value="Genomic_DNA"/>
</dbReference>
<dbReference type="Gene3D" id="3.30.420.10">
    <property type="entry name" value="Ribonuclease H-like superfamily/Ribonuclease H"/>
    <property type="match status" value="1"/>
</dbReference>
<keyword evidence="6 18" id="KW-0235">DNA replication</keyword>
<keyword evidence="9 18" id="KW-0378">Hydrolase</keyword>
<dbReference type="NCBIfam" id="TIGR01406">
    <property type="entry name" value="dnaQ_proteo"/>
    <property type="match status" value="1"/>
</dbReference>
<evidence type="ECO:0000259" key="19">
    <source>
        <dbReference type="SMART" id="SM00479"/>
    </source>
</evidence>
<evidence type="ECO:0000256" key="10">
    <source>
        <dbReference type="ARBA" id="ARBA00022839"/>
    </source>
</evidence>
<evidence type="ECO:0000256" key="5">
    <source>
        <dbReference type="ARBA" id="ARBA00022695"/>
    </source>
</evidence>
<dbReference type="PANTHER" id="PTHR30231:SF41">
    <property type="entry name" value="DNA POLYMERASE III SUBUNIT EPSILON"/>
    <property type="match status" value="1"/>
</dbReference>
<comment type="cofactor">
    <cofactor evidence="17">
        <name>Mg(2+)</name>
        <dbReference type="ChEBI" id="CHEBI:18420"/>
    </cofactor>
    <cofactor evidence="17">
        <name>Mn(2+)</name>
        <dbReference type="ChEBI" id="CHEBI:29035"/>
    </cofactor>
    <text evidence="17">Binds 2 divalent metal cations. Magnesium or manganese.</text>
</comment>
<protein>
    <recommendedName>
        <fullName evidence="3 18">DNA polymerase III subunit epsilon</fullName>
        <ecNumber evidence="2 18">2.7.7.7</ecNumber>
    </recommendedName>
</protein>
<dbReference type="InterPro" id="IPR006309">
    <property type="entry name" value="DnaQ_proteo"/>
</dbReference>
<feature type="binding site" evidence="16">
    <location>
        <position position="157"/>
    </location>
    <ligand>
        <name>substrate</name>
    </ligand>
</feature>
<evidence type="ECO:0000256" key="14">
    <source>
        <dbReference type="ARBA" id="ARBA00049244"/>
    </source>
</evidence>
<evidence type="ECO:0000256" key="8">
    <source>
        <dbReference type="ARBA" id="ARBA00022723"/>
    </source>
</evidence>
<dbReference type="InterPro" id="IPR006054">
    <property type="entry name" value="DnaQ"/>
</dbReference>
<dbReference type="GO" id="GO:0005829">
    <property type="term" value="C:cytosol"/>
    <property type="evidence" value="ECO:0007669"/>
    <property type="project" value="TreeGrafter"/>
</dbReference>
<keyword evidence="11 17" id="KW-0460">Magnesium</keyword>
<feature type="domain" description="Exonuclease" evidence="19">
    <location>
        <begin position="2"/>
        <end position="174"/>
    </location>
</feature>
<accession>C7RMA3</accession>
<dbReference type="FunFam" id="3.30.420.10:FF:000012">
    <property type="entry name" value="DNA polymerase III subunit epsilon"/>
    <property type="match status" value="1"/>
</dbReference>
<name>C7RMA3_ACCRE</name>
<evidence type="ECO:0000256" key="2">
    <source>
        <dbReference type="ARBA" id="ARBA00012417"/>
    </source>
</evidence>
<dbReference type="EC" id="2.7.7.7" evidence="2 18"/>
<dbReference type="SUPFAM" id="SSF53098">
    <property type="entry name" value="Ribonuclease H-like"/>
    <property type="match status" value="1"/>
</dbReference>
<reference evidence="20" key="2">
    <citation type="submission" date="2009-09" db="EMBL/GenBank/DDBJ databases">
        <title>Complete sequence of chromosome of Candidatus Accumulibacter phosphatis clade IIA str. UW-1.</title>
        <authorList>
            <consortium name="US DOE Joint Genome Institute"/>
            <person name="Martin H.G."/>
            <person name="Ivanova N."/>
            <person name="Kunin V."/>
            <person name="Warnecke F."/>
            <person name="Barry K."/>
            <person name="He S."/>
            <person name="Salamov A."/>
            <person name="Szeto E."/>
            <person name="Dalin E."/>
            <person name="Pangilinan J.L."/>
            <person name="Lapidus A."/>
            <person name="Lowry S."/>
            <person name="Kyrpides N.C."/>
            <person name="McMahon K.D."/>
            <person name="Hugenholtz P."/>
        </authorList>
    </citation>
    <scope>NUCLEOTIDE SEQUENCE [LARGE SCALE GENOMIC DNA]</scope>
    <source>
        <strain evidence="20">UW-1</strain>
    </source>
</reference>
<evidence type="ECO:0000256" key="18">
    <source>
        <dbReference type="RuleBase" id="RU364087"/>
    </source>
</evidence>
<organism evidence="20">
    <name type="scientific">Accumulibacter regalis</name>
    <dbReference type="NCBI Taxonomy" id="522306"/>
    <lineage>
        <taxon>Bacteria</taxon>
        <taxon>Pseudomonadati</taxon>
        <taxon>Pseudomonadota</taxon>
        <taxon>Betaproteobacteria</taxon>
        <taxon>Candidatus Accumulibacter</taxon>
    </lineage>
</organism>
<evidence type="ECO:0000256" key="16">
    <source>
        <dbReference type="PIRSR" id="PIRSR606309-2"/>
    </source>
</evidence>
<dbReference type="OrthoDB" id="9804290at2"/>
<dbReference type="GO" id="GO:0046872">
    <property type="term" value="F:metal ion binding"/>
    <property type="evidence" value="ECO:0007669"/>
    <property type="project" value="UniProtKB-KW"/>
</dbReference>
<comment type="catalytic activity">
    <reaction evidence="14 18">
        <text>DNA(n) + a 2'-deoxyribonucleoside 5'-triphosphate = DNA(n+1) + diphosphate</text>
        <dbReference type="Rhea" id="RHEA:22508"/>
        <dbReference type="Rhea" id="RHEA-COMP:17339"/>
        <dbReference type="Rhea" id="RHEA-COMP:17340"/>
        <dbReference type="ChEBI" id="CHEBI:33019"/>
        <dbReference type="ChEBI" id="CHEBI:61560"/>
        <dbReference type="ChEBI" id="CHEBI:173112"/>
        <dbReference type="EC" id="2.7.7.7"/>
    </reaction>
</comment>
<dbReference type="eggNOG" id="COG0847">
    <property type="taxonomic scope" value="Bacteria"/>
</dbReference>